<dbReference type="RefSeq" id="WP_010046351.1">
    <property type="nucleotide sequence ID" value="NZ_CP025958.1"/>
</dbReference>
<evidence type="ECO:0000313" key="2">
    <source>
        <dbReference type="EMBL" id="AWM37279.1"/>
    </source>
</evidence>
<accession>A0A2Z3GSC7</accession>
<keyword evidence="1" id="KW-0472">Membrane</keyword>
<dbReference type="AlphaFoldDB" id="A0A2Z3GSC7"/>
<dbReference type="Proteomes" id="UP000245802">
    <property type="component" value="Chromosome"/>
</dbReference>
<dbReference type="OrthoDB" id="274209at2"/>
<organism evidence="2 3">
    <name type="scientific">Gemmata obscuriglobus</name>
    <dbReference type="NCBI Taxonomy" id="114"/>
    <lineage>
        <taxon>Bacteria</taxon>
        <taxon>Pseudomonadati</taxon>
        <taxon>Planctomycetota</taxon>
        <taxon>Planctomycetia</taxon>
        <taxon>Gemmatales</taxon>
        <taxon>Gemmataceae</taxon>
        <taxon>Gemmata</taxon>
    </lineage>
</organism>
<sequence>MAIEFNCPHCQHAYRLKDELAGKTATCKTCRNKITIPQPVTVPAGPPRMSAEEAAEAEAKALAALADEQAQAESDPAEQVIPVECQHCNHKWTEPLARAGKNALCPECRHRIKIPEPTQDQLTDWRQQHTKRPSLAKPAFEKPADAMDMGDVQIVTGVSLKQAGADGIEYEPRSVKRMAVFGFVILALVGGSMYGVVSLFRSRGVAQEDKLMQKSLEEFGQTVGSLPANEAPAEVQLLGAVLSIAAGEHAVRHNDPKKLQEAIEHFAKARDAVRKAPPSPVRYAVAAELAAATLLLAGEEQQIRDQLRIRWTPESTIRPRLNERVYTVHEELRLTLALLQGAEFDFKNHLARRLARGLAQRGQAALAVDLIPLTLFAPFEQDEGRALIALELYRLDKGSPLVRKVMDELKGRGPALMQGTPTPSSAQTLFLALDGDKPRQFIQPPATDPVSDASRLAYAGKYLLDGQPDEALKLAQRRGTPEGQVRALVLCADWSADPAPALDAALGLIAANRSNKAFGYSVLRLTQIAAEKGRHDQAKELAKLIGDDGLQAWAQGSAAAFRSGASKERADDSWAELPAAEKMPKDLRAGHVWGRLWAARHNTRLSHNQGAEVKAVSAWPTAVGPFGRAGVALGLQDQ</sequence>
<keyword evidence="1" id="KW-1133">Transmembrane helix</keyword>
<keyword evidence="3" id="KW-1185">Reference proteome</keyword>
<keyword evidence="1" id="KW-0812">Transmembrane</keyword>
<dbReference type="EMBL" id="CP025958">
    <property type="protein sequence ID" value="AWM37279.1"/>
    <property type="molecule type" value="Genomic_DNA"/>
</dbReference>
<proteinExistence type="predicted"/>
<evidence type="ECO:0000256" key="1">
    <source>
        <dbReference type="SAM" id="Phobius"/>
    </source>
</evidence>
<feature type="transmembrane region" description="Helical" evidence="1">
    <location>
        <begin position="178"/>
        <end position="200"/>
    </location>
</feature>
<reference evidence="2 3" key="1">
    <citation type="submission" date="2018-01" db="EMBL/GenBank/DDBJ databases">
        <title>G. obscuriglobus.</title>
        <authorList>
            <person name="Franke J."/>
            <person name="Blomberg W."/>
            <person name="Selmecki A."/>
        </authorList>
    </citation>
    <scope>NUCLEOTIDE SEQUENCE [LARGE SCALE GENOMIC DNA]</scope>
    <source>
        <strain evidence="2 3">DSM 5831</strain>
    </source>
</reference>
<dbReference type="KEGG" id="gog:C1280_09740"/>
<gene>
    <name evidence="2" type="ORF">C1280_09740</name>
</gene>
<protein>
    <recommendedName>
        <fullName evidence="4">Zinc finger/thioredoxin putative domain-containing protein</fullName>
    </recommendedName>
</protein>
<name>A0A2Z3GSC7_9BACT</name>
<evidence type="ECO:0008006" key="4">
    <source>
        <dbReference type="Google" id="ProtNLM"/>
    </source>
</evidence>
<evidence type="ECO:0000313" key="3">
    <source>
        <dbReference type="Proteomes" id="UP000245802"/>
    </source>
</evidence>